<dbReference type="AlphaFoldDB" id="A0A839YXH3"/>
<proteinExistence type="predicted"/>
<dbReference type="InterPro" id="IPR018247">
    <property type="entry name" value="EF_Hand_1_Ca_BS"/>
</dbReference>
<sequence length="64" mass="7306">MHPRRKAFAQLDRDGNGELRFEEWAIRTIEKFEGADANGDGLLTREEYATSAPKPRKKKPACKC</sequence>
<evidence type="ECO:0000313" key="3">
    <source>
        <dbReference type="Proteomes" id="UP000578569"/>
    </source>
</evidence>
<dbReference type="Pfam" id="PF13202">
    <property type="entry name" value="EF-hand_5"/>
    <property type="match status" value="2"/>
</dbReference>
<keyword evidence="3" id="KW-1185">Reference proteome</keyword>
<dbReference type="EMBL" id="JACICF010000001">
    <property type="protein sequence ID" value="MBB3763736.1"/>
    <property type="molecule type" value="Genomic_DNA"/>
</dbReference>
<feature type="domain" description="EF-hand" evidence="1">
    <location>
        <begin position="6"/>
        <end position="24"/>
    </location>
</feature>
<dbReference type="GO" id="GO:0005509">
    <property type="term" value="F:calcium ion binding"/>
    <property type="evidence" value="ECO:0007669"/>
    <property type="project" value="InterPro"/>
</dbReference>
<evidence type="ECO:0000259" key="1">
    <source>
        <dbReference type="Pfam" id="PF13202"/>
    </source>
</evidence>
<reference evidence="2 3" key="1">
    <citation type="submission" date="2020-08" db="EMBL/GenBank/DDBJ databases">
        <title>Genomic Encyclopedia of Type Strains, Phase IV (KMG-IV): sequencing the most valuable type-strain genomes for metagenomic binning, comparative biology and taxonomic classification.</title>
        <authorList>
            <person name="Goeker M."/>
        </authorList>
    </citation>
    <scope>NUCLEOTIDE SEQUENCE [LARGE SCALE GENOMIC DNA]</scope>
    <source>
        <strain evidence="2 3">DSM 24194</strain>
    </source>
</reference>
<dbReference type="PROSITE" id="PS00018">
    <property type="entry name" value="EF_HAND_1"/>
    <property type="match status" value="1"/>
</dbReference>
<comment type="caution">
    <text evidence="2">The sequence shown here is derived from an EMBL/GenBank/DDBJ whole genome shotgun (WGS) entry which is preliminary data.</text>
</comment>
<feature type="domain" description="EF-hand" evidence="1">
    <location>
        <begin position="29"/>
        <end position="48"/>
    </location>
</feature>
<protein>
    <submittedName>
        <fullName evidence="2">Ca2+-binding EF-hand superfamily protein</fullName>
    </submittedName>
</protein>
<accession>A0A839YXH3</accession>
<dbReference type="Gene3D" id="1.10.238.10">
    <property type="entry name" value="EF-hand"/>
    <property type="match status" value="1"/>
</dbReference>
<dbReference type="InterPro" id="IPR011992">
    <property type="entry name" value="EF-hand-dom_pair"/>
</dbReference>
<dbReference type="Proteomes" id="UP000578569">
    <property type="component" value="Unassembled WGS sequence"/>
</dbReference>
<evidence type="ECO:0000313" key="2">
    <source>
        <dbReference type="EMBL" id="MBB3763736.1"/>
    </source>
</evidence>
<dbReference type="SUPFAM" id="SSF47473">
    <property type="entry name" value="EF-hand"/>
    <property type="match status" value="1"/>
</dbReference>
<organism evidence="2 3">
    <name type="scientific">Sphingomicrobium lutaoense</name>
    <dbReference type="NCBI Taxonomy" id="515949"/>
    <lineage>
        <taxon>Bacteria</taxon>
        <taxon>Pseudomonadati</taxon>
        <taxon>Pseudomonadota</taxon>
        <taxon>Alphaproteobacteria</taxon>
        <taxon>Sphingomonadales</taxon>
        <taxon>Sphingomonadaceae</taxon>
        <taxon>Sphingomicrobium</taxon>
    </lineage>
</organism>
<gene>
    <name evidence="2" type="ORF">FHS50_000759</name>
</gene>
<dbReference type="InterPro" id="IPR002048">
    <property type="entry name" value="EF_hand_dom"/>
</dbReference>
<name>A0A839YXH3_9SPHN</name>